<dbReference type="InterPro" id="IPR001661">
    <property type="entry name" value="Glyco_hydro_37"/>
</dbReference>
<name>A0ABP0QVJ6_9DINO</name>
<protein>
    <recommendedName>
        <fullName evidence="4">Trehalase</fullName>
        <ecNumber evidence="4">3.2.1.28</ecNumber>
    </recommendedName>
    <alternativeName>
        <fullName evidence="4">Alpha-trehalose glucohydrolase</fullName>
    </alternativeName>
</protein>
<keyword evidence="7" id="KW-1185">Reference proteome</keyword>
<comment type="similarity">
    <text evidence="1 4">Belongs to the glycosyl hydrolase 37 family.</text>
</comment>
<evidence type="ECO:0000256" key="2">
    <source>
        <dbReference type="ARBA" id="ARBA00022801"/>
    </source>
</evidence>
<dbReference type="InterPro" id="IPR008928">
    <property type="entry name" value="6-hairpin_glycosidase_sf"/>
</dbReference>
<proteinExistence type="inferred from homology"/>
<dbReference type="Gene3D" id="1.50.10.10">
    <property type="match status" value="1"/>
</dbReference>
<dbReference type="Proteomes" id="UP001642484">
    <property type="component" value="Unassembled WGS sequence"/>
</dbReference>
<dbReference type="PROSITE" id="PS00928">
    <property type="entry name" value="TREHALASE_2"/>
    <property type="match status" value="1"/>
</dbReference>
<evidence type="ECO:0000313" key="6">
    <source>
        <dbReference type="EMBL" id="CAK9092049.1"/>
    </source>
</evidence>
<gene>
    <name evidence="6" type="ORF">CCMP2556_LOCUS44094</name>
</gene>
<evidence type="ECO:0000256" key="1">
    <source>
        <dbReference type="ARBA" id="ARBA00005615"/>
    </source>
</evidence>
<feature type="compositionally biased region" description="Basic and acidic residues" evidence="5">
    <location>
        <begin position="304"/>
        <end position="316"/>
    </location>
</feature>
<dbReference type="PANTHER" id="PTHR23403:SF1">
    <property type="entry name" value="TREHALASE"/>
    <property type="match status" value="1"/>
</dbReference>
<comment type="caution">
    <text evidence="6">The sequence shown here is derived from an EMBL/GenBank/DDBJ whole genome shotgun (WGS) entry which is preliminary data.</text>
</comment>
<accession>A0ABP0QVJ6</accession>
<dbReference type="SUPFAM" id="SSF48208">
    <property type="entry name" value="Six-hairpin glycosidases"/>
    <property type="match status" value="1"/>
</dbReference>
<comment type="catalytic activity">
    <reaction evidence="4">
        <text>alpha,alpha-trehalose + H2O = alpha-D-glucose + beta-D-glucose</text>
        <dbReference type="Rhea" id="RHEA:32675"/>
        <dbReference type="ChEBI" id="CHEBI:15377"/>
        <dbReference type="ChEBI" id="CHEBI:15903"/>
        <dbReference type="ChEBI" id="CHEBI:16551"/>
        <dbReference type="ChEBI" id="CHEBI:17925"/>
        <dbReference type="EC" id="3.2.1.28"/>
    </reaction>
</comment>
<dbReference type="InterPro" id="IPR018232">
    <property type="entry name" value="Glyco_hydro_37_CS"/>
</dbReference>
<dbReference type="InterPro" id="IPR012341">
    <property type="entry name" value="6hp_glycosidase-like_sf"/>
</dbReference>
<dbReference type="EC" id="3.2.1.28" evidence="4"/>
<evidence type="ECO:0000313" key="7">
    <source>
        <dbReference type="Proteomes" id="UP001642484"/>
    </source>
</evidence>
<keyword evidence="3 4" id="KW-0326">Glycosidase</keyword>
<dbReference type="PRINTS" id="PR00744">
    <property type="entry name" value="GLHYDRLASE37"/>
</dbReference>
<reference evidence="6 7" key="1">
    <citation type="submission" date="2024-02" db="EMBL/GenBank/DDBJ databases">
        <authorList>
            <person name="Chen Y."/>
            <person name="Shah S."/>
            <person name="Dougan E. K."/>
            <person name="Thang M."/>
            <person name="Chan C."/>
        </authorList>
    </citation>
    <scope>NUCLEOTIDE SEQUENCE [LARGE SCALE GENOMIC DNA]</scope>
</reference>
<sequence>MTVGFRLVSAMAPAEQDVDAIALQEDGLICADGRPLTGELARSAGVFGGGPLLAAVQKARLFKDSKHFVDMPLKEDPEIVLAEFERLEKKTEKEVLRSFVEKYFEDVGSDLDPWSPSDFQESPPFLAHVEEKRKAWAKALNGLWATLGRKSKAHSQQRCSSLPLRNPTIVPGGRFLETYYWDTFWVIRGLLVCSMVETAKGVIGNLLDLVKDFGFIPNGTRVYYLDRSQPPLLTDMAMAIFDVTGDKEWLSQVLPLLIKEYNFWMSPESGQVVQLEISGEMRHFNVYHSQRKGPRPESYFEDLETARSARESGLEPKSEEVFQGLCAGAESGWDFSTRWMDDSDEKRLSEARLETIKTHHIVPVDLNCFLVRVEEGLARAHDLLANESGAQKYRDAAAKRKKDIEEVLWNDVTKCYHDYRLDKGRFSKVIALSNWAAPLWAGLQGHEVEAFLTSLHASGLLQTGGAATTAVVTDGRTQWDAPNAWPPLQHMLIEGLERLGSVAAKDLAQEMTERWLQSCQMAWEKSGFMYEKYNASKPGEGGGGGEYEPQVGFGWSNGVALVLLAKHSGCQEETRRVTECACCVNACFGQAKGCKNHWQKPAQTHSHTHTYVFLACYGCRQFASGI</sequence>
<keyword evidence="2 4" id="KW-0378">Hydrolase</keyword>
<evidence type="ECO:0000256" key="5">
    <source>
        <dbReference type="SAM" id="MobiDB-lite"/>
    </source>
</evidence>
<evidence type="ECO:0000256" key="3">
    <source>
        <dbReference type="ARBA" id="ARBA00023295"/>
    </source>
</evidence>
<dbReference type="Pfam" id="PF01204">
    <property type="entry name" value="Trehalase"/>
    <property type="match status" value="1"/>
</dbReference>
<dbReference type="EMBL" id="CAXAMN010025028">
    <property type="protein sequence ID" value="CAK9092049.1"/>
    <property type="molecule type" value="Genomic_DNA"/>
</dbReference>
<dbReference type="PANTHER" id="PTHR23403">
    <property type="entry name" value="TREHALASE"/>
    <property type="match status" value="1"/>
</dbReference>
<feature type="region of interest" description="Disordered" evidence="5">
    <location>
        <begin position="291"/>
        <end position="316"/>
    </location>
</feature>
<evidence type="ECO:0000256" key="4">
    <source>
        <dbReference type="RuleBase" id="RU361180"/>
    </source>
</evidence>
<organism evidence="6 7">
    <name type="scientific">Durusdinium trenchii</name>
    <dbReference type="NCBI Taxonomy" id="1381693"/>
    <lineage>
        <taxon>Eukaryota</taxon>
        <taxon>Sar</taxon>
        <taxon>Alveolata</taxon>
        <taxon>Dinophyceae</taxon>
        <taxon>Suessiales</taxon>
        <taxon>Symbiodiniaceae</taxon>
        <taxon>Durusdinium</taxon>
    </lineage>
</organism>